<keyword evidence="1" id="KW-0812">Transmembrane</keyword>
<dbReference type="Proteomes" id="UP000051330">
    <property type="component" value="Unassembled WGS sequence"/>
</dbReference>
<keyword evidence="1" id="KW-0472">Membrane</keyword>
<feature type="transmembrane region" description="Helical" evidence="1">
    <location>
        <begin position="107"/>
        <end position="129"/>
    </location>
</feature>
<reference evidence="2 3" key="1">
    <citation type="journal article" date="2015" name="Genome Announc.">
        <title>Expanding the biotechnology potential of lactobacilli through comparative genomics of 213 strains and associated genera.</title>
        <authorList>
            <person name="Sun Z."/>
            <person name="Harris H.M."/>
            <person name="McCann A."/>
            <person name="Guo C."/>
            <person name="Argimon S."/>
            <person name="Zhang W."/>
            <person name="Yang X."/>
            <person name="Jeffery I.B."/>
            <person name="Cooney J.C."/>
            <person name="Kagawa T.F."/>
            <person name="Liu W."/>
            <person name="Song Y."/>
            <person name="Salvetti E."/>
            <person name="Wrobel A."/>
            <person name="Rasinkangas P."/>
            <person name="Parkhill J."/>
            <person name="Rea M.C."/>
            <person name="O'Sullivan O."/>
            <person name="Ritari J."/>
            <person name="Douillard F.P."/>
            <person name="Paul Ross R."/>
            <person name="Yang R."/>
            <person name="Briner A.E."/>
            <person name="Felis G.E."/>
            <person name="de Vos W.M."/>
            <person name="Barrangou R."/>
            <person name="Klaenhammer T.R."/>
            <person name="Caufield P.W."/>
            <person name="Cui Y."/>
            <person name="Zhang H."/>
            <person name="O'Toole P.W."/>
        </authorList>
    </citation>
    <scope>NUCLEOTIDE SEQUENCE [LARGE SCALE GENOMIC DNA]</scope>
    <source>
        <strain evidence="2 3">DSM 12744</strain>
    </source>
</reference>
<proteinExistence type="predicted"/>
<protein>
    <recommendedName>
        <fullName evidence="4">Integral membrane protein</fullName>
    </recommendedName>
</protein>
<feature type="transmembrane region" description="Helical" evidence="1">
    <location>
        <begin position="12"/>
        <end position="31"/>
    </location>
</feature>
<feature type="transmembrane region" description="Helical" evidence="1">
    <location>
        <begin position="51"/>
        <end position="70"/>
    </location>
</feature>
<organism evidence="2 3">
    <name type="scientific">Schleiferilactobacillus perolens DSM 12744</name>
    <dbReference type="NCBI Taxonomy" id="1423792"/>
    <lineage>
        <taxon>Bacteria</taxon>
        <taxon>Bacillati</taxon>
        <taxon>Bacillota</taxon>
        <taxon>Bacilli</taxon>
        <taxon>Lactobacillales</taxon>
        <taxon>Lactobacillaceae</taxon>
        <taxon>Schleiferilactobacillus</taxon>
    </lineage>
</organism>
<name>A0A0R1MGB0_9LACO</name>
<comment type="caution">
    <text evidence="2">The sequence shown here is derived from an EMBL/GenBank/DDBJ whole genome shotgun (WGS) entry which is preliminary data.</text>
</comment>
<evidence type="ECO:0000256" key="1">
    <source>
        <dbReference type="SAM" id="Phobius"/>
    </source>
</evidence>
<dbReference type="EMBL" id="AZEC01000039">
    <property type="protein sequence ID" value="KRL06988.1"/>
    <property type="molecule type" value="Genomic_DNA"/>
</dbReference>
<dbReference type="AlphaFoldDB" id="A0A0R1MGB0"/>
<sequence length="155" mass="17587">MNIMWQNIKLNRFWFLTGLETVALGMFFVAMPDYIPSIDRLGGYLGIFDDNPAAVIIIIVGTLGVIVSSFKMSPDIHRGMSYVEEALWTFYATIMLMRDVTNPNQRLISLATIFIIFVAARIAAEIWIAEPTKSEVELQSRIKELNQKIDGILKK</sequence>
<accession>A0A0R1MGB0</accession>
<keyword evidence="1" id="KW-1133">Transmembrane helix</keyword>
<dbReference type="STRING" id="1423792.FD09_GL002061"/>
<evidence type="ECO:0000313" key="2">
    <source>
        <dbReference type="EMBL" id="KRL06988.1"/>
    </source>
</evidence>
<evidence type="ECO:0008006" key="4">
    <source>
        <dbReference type="Google" id="ProtNLM"/>
    </source>
</evidence>
<evidence type="ECO:0000313" key="3">
    <source>
        <dbReference type="Proteomes" id="UP000051330"/>
    </source>
</evidence>
<gene>
    <name evidence="2" type="ORF">FD09_GL002061</name>
</gene>
<dbReference type="PATRIC" id="fig|1423792.3.peg.2102"/>
<keyword evidence="3" id="KW-1185">Reference proteome</keyword>